<feature type="transmembrane region" description="Helical" evidence="6">
    <location>
        <begin position="226"/>
        <end position="249"/>
    </location>
</feature>
<keyword evidence="9" id="KW-1185">Reference proteome</keyword>
<feature type="transmembrane region" description="Helical" evidence="6">
    <location>
        <begin position="186"/>
        <end position="206"/>
    </location>
</feature>
<evidence type="ECO:0000256" key="4">
    <source>
        <dbReference type="ARBA" id="ARBA00023136"/>
    </source>
</evidence>
<dbReference type="Gene3D" id="1.20.1250.20">
    <property type="entry name" value="MFS general substrate transporter like domains"/>
    <property type="match status" value="1"/>
</dbReference>
<evidence type="ECO:0000256" key="6">
    <source>
        <dbReference type="SAM" id="Phobius"/>
    </source>
</evidence>
<evidence type="ECO:0000256" key="5">
    <source>
        <dbReference type="SAM" id="MobiDB-lite"/>
    </source>
</evidence>
<evidence type="ECO:0000256" key="1">
    <source>
        <dbReference type="ARBA" id="ARBA00004651"/>
    </source>
</evidence>
<dbReference type="InterPro" id="IPR011701">
    <property type="entry name" value="MFS"/>
</dbReference>
<feature type="transmembrane region" description="Helical" evidence="6">
    <location>
        <begin position="99"/>
        <end position="116"/>
    </location>
</feature>
<evidence type="ECO:0000256" key="2">
    <source>
        <dbReference type="ARBA" id="ARBA00022692"/>
    </source>
</evidence>
<accession>A0ABU2NRK8</accession>
<dbReference type="PANTHER" id="PTHR23531:SF1">
    <property type="entry name" value="QUINOLENE RESISTANCE PROTEIN NORA"/>
    <property type="match status" value="1"/>
</dbReference>
<comment type="subcellular location">
    <subcellularLocation>
        <location evidence="1">Cell membrane</location>
        <topology evidence="1">Multi-pass membrane protein</topology>
    </subcellularLocation>
</comment>
<feature type="domain" description="Major facilitator superfamily (MFS) profile" evidence="7">
    <location>
        <begin position="32"/>
        <end position="398"/>
    </location>
</feature>
<keyword evidence="3 6" id="KW-1133">Transmembrane helix</keyword>
<feature type="transmembrane region" description="Helical" evidence="6">
    <location>
        <begin position="158"/>
        <end position="180"/>
    </location>
</feature>
<reference evidence="9" key="1">
    <citation type="submission" date="2023-07" db="EMBL/GenBank/DDBJ databases">
        <title>30 novel species of actinomycetes from the DSMZ collection.</title>
        <authorList>
            <person name="Nouioui I."/>
        </authorList>
    </citation>
    <scope>NUCLEOTIDE SEQUENCE [LARGE SCALE GENOMIC DNA]</scope>
    <source>
        <strain evidence="9">DSM 42041</strain>
    </source>
</reference>
<dbReference type="EMBL" id="JAVREQ010000008">
    <property type="protein sequence ID" value="MDT0379375.1"/>
    <property type="molecule type" value="Genomic_DNA"/>
</dbReference>
<dbReference type="PRINTS" id="PR01035">
    <property type="entry name" value="TCRTETA"/>
</dbReference>
<evidence type="ECO:0000259" key="7">
    <source>
        <dbReference type="PROSITE" id="PS50850"/>
    </source>
</evidence>
<dbReference type="SUPFAM" id="SSF103473">
    <property type="entry name" value="MFS general substrate transporter"/>
    <property type="match status" value="1"/>
</dbReference>
<evidence type="ECO:0000313" key="9">
    <source>
        <dbReference type="Proteomes" id="UP001183414"/>
    </source>
</evidence>
<dbReference type="InterPro" id="IPR001958">
    <property type="entry name" value="Tet-R_TetA/multi-R_MdtG-like"/>
</dbReference>
<feature type="transmembrane region" description="Helical" evidence="6">
    <location>
        <begin position="345"/>
        <end position="365"/>
    </location>
</feature>
<keyword evidence="2 6" id="KW-0812">Transmembrane</keyword>
<dbReference type="RefSeq" id="WP_311673167.1">
    <property type="nucleotide sequence ID" value="NZ_JAVREQ010000008.1"/>
</dbReference>
<dbReference type="Proteomes" id="UP001183414">
    <property type="component" value="Unassembled WGS sequence"/>
</dbReference>
<name>A0ABU2NRK8_9ACTN</name>
<dbReference type="InterPro" id="IPR020846">
    <property type="entry name" value="MFS_dom"/>
</dbReference>
<sequence length="400" mass="40085">MADTAKSTGAAAGAAGTGSAAQPGPKQPWVGTFVGLVCALLCTFTAVGMVIPVVPRLVTGELGGSAFEVGVTFAVSGVTALLVRPYAGRLAQQYGCRKVMMLGALVITTVAGVYALPLGLTGLWTGRFLLGLGEALLFMAGSLWTVGLAPQDRRAQIVGFYGLAMWTGFAVGPILGEVVYRAGSFTAVWIAVAVLPAVAFAVVCLLTDRIARGAQVSAKLLPRAAVLPGVSLLCGSFGYGVLVSFGALAMTARDIADGSVLVSAFGAAYVTVRVLAGRIPDRVGALRVVLISAVVEAAGLALIAFAPSLWVAALGALIAGGGFTLLYPALALITIDAAPENERGAALGAVTSFFDIGVGVAGLLGGILAEFSYTAVLAAASVAALGSLLAGRTAAARART</sequence>
<feature type="transmembrane region" description="Helical" evidence="6">
    <location>
        <begin position="128"/>
        <end position="146"/>
    </location>
</feature>
<dbReference type="PROSITE" id="PS50850">
    <property type="entry name" value="MFS"/>
    <property type="match status" value="1"/>
</dbReference>
<proteinExistence type="predicted"/>
<dbReference type="InterPro" id="IPR036259">
    <property type="entry name" value="MFS_trans_sf"/>
</dbReference>
<dbReference type="PANTHER" id="PTHR23531">
    <property type="entry name" value="QUINOLENE RESISTANCE PROTEIN NORA"/>
    <property type="match status" value="1"/>
</dbReference>
<comment type="caution">
    <text evidence="8">The sequence shown here is derived from an EMBL/GenBank/DDBJ whole genome shotgun (WGS) entry which is preliminary data.</text>
</comment>
<organism evidence="8 9">
    <name type="scientific">Streptomyces hazeniae</name>
    <dbReference type="NCBI Taxonomy" id="3075538"/>
    <lineage>
        <taxon>Bacteria</taxon>
        <taxon>Bacillati</taxon>
        <taxon>Actinomycetota</taxon>
        <taxon>Actinomycetes</taxon>
        <taxon>Kitasatosporales</taxon>
        <taxon>Streptomycetaceae</taxon>
        <taxon>Streptomyces</taxon>
    </lineage>
</organism>
<gene>
    <name evidence="8" type="ORF">RM572_11410</name>
</gene>
<keyword evidence="4 6" id="KW-0472">Membrane</keyword>
<feature type="region of interest" description="Disordered" evidence="5">
    <location>
        <begin position="1"/>
        <end position="24"/>
    </location>
</feature>
<feature type="transmembrane region" description="Helical" evidence="6">
    <location>
        <begin position="255"/>
        <end position="276"/>
    </location>
</feature>
<feature type="transmembrane region" description="Helical" evidence="6">
    <location>
        <begin position="288"/>
        <end position="306"/>
    </location>
</feature>
<protein>
    <submittedName>
        <fullName evidence="8">MFS transporter</fullName>
    </submittedName>
</protein>
<feature type="transmembrane region" description="Helical" evidence="6">
    <location>
        <begin position="371"/>
        <end position="391"/>
    </location>
</feature>
<feature type="transmembrane region" description="Helical" evidence="6">
    <location>
        <begin position="66"/>
        <end position="87"/>
    </location>
</feature>
<dbReference type="Pfam" id="PF07690">
    <property type="entry name" value="MFS_1"/>
    <property type="match status" value="1"/>
</dbReference>
<evidence type="ECO:0000313" key="8">
    <source>
        <dbReference type="EMBL" id="MDT0379375.1"/>
    </source>
</evidence>
<dbReference type="InterPro" id="IPR052714">
    <property type="entry name" value="MFS_Exporter"/>
</dbReference>
<feature type="transmembrane region" description="Helical" evidence="6">
    <location>
        <begin position="29"/>
        <end position="54"/>
    </location>
</feature>
<feature type="compositionally biased region" description="Low complexity" evidence="5">
    <location>
        <begin position="1"/>
        <end position="21"/>
    </location>
</feature>
<feature type="transmembrane region" description="Helical" evidence="6">
    <location>
        <begin position="312"/>
        <end position="333"/>
    </location>
</feature>
<evidence type="ECO:0000256" key="3">
    <source>
        <dbReference type="ARBA" id="ARBA00022989"/>
    </source>
</evidence>